<accession>A0A108UBB3</accession>
<dbReference type="GO" id="GO:0008233">
    <property type="term" value="F:peptidase activity"/>
    <property type="evidence" value="ECO:0007669"/>
    <property type="project" value="UniProtKB-KW"/>
</dbReference>
<dbReference type="GO" id="GO:0006508">
    <property type="term" value="P:proteolysis"/>
    <property type="evidence" value="ECO:0007669"/>
    <property type="project" value="UniProtKB-KW"/>
</dbReference>
<evidence type="ECO:0000313" key="2">
    <source>
        <dbReference type="Proteomes" id="UP000023435"/>
    </source>
</evidence>
<dbReference type="Pfam" id="PF12787">
    <property type="entry name" value="EcsC"/>
    <property type="match status" value="1"/>
</dbReference>
<organism evidence="1 2">
    <name type="scientific">Lysobacter capsici AZ78</name>
    <dbReference type="NCBI Taxonomy" id="1444315"/>
    <lineage>
        <taxon>Bacteria</taxon>
        <taxon>Pseudomonadati</taxon>
        <taxon>Pseudomonadota</taxon>
        <taxon>Gammaproteobacteria</taxon>
        <taxon>Lysobacterales</taxon>
        <taxon>Lysobacteraceae</taxon>
        <taxon>Lysobacter</taxon>
    </lineage>
</organism>
<reference evidence="1 2" key="1">
    <citation type="journal article" date="2014" name="Genome Announc.">
        <title>Draft Genome Sequence of Lysobacter capsici AZ78, a Bacterium Antagonistic to Plant-Pathogenic Oomycetes.</title>
        <authorList>
            <person name="Puopolo G."/>
            <person name="Sonego P."/>
            <person name="Engelen K."/>
            <person name="Pertot I."/>
        </authorList>
    </citation>
    <scope>NUCLEOTIDE SEQUENCE [LARGE SCALE GENOMIC DNA]</scope>
    <source>
        <strain evidence="1 2">AZ78</strain>
    </source>
</reference>
<comment type="caution">
    <text evidence="1">The sequence shown here is derived from an EMBL/GenBank/DDBJ whole genome shotgun (WGS) entry which is preliminary data.</text>
</comment>
<dbReference type="Proteomes" id="UP000023435">
    <property type="component" value="Unassembled WGS sequence"/>
</dbReference>
<proteinExistence type="predicted"/>
<dbReference type="PANTHER" id="PTHR41260:SF1">
    <property type="entry name" value="PROTEIN ECSC"/>
    <property type="match status" value="1"/>
</dbReference>
<keyword evidence="1" id="KW-0645">Protease</keyword>
<name>A0A108UBB3_9GAMM</name>
<dbReference type="RefSeq" id="WP_201025492.1">
    <property type="nucleotide sequence ID" value="NZ_JAJA02000001.1"/>
</dbReference>
<sequence length="298" mass="31579">MTQSDMTEQGTNLFDDARDASDLKRAVALLETPSLTARMAALAGAPIEFGMSKLPKFAHRGIQKTVHAALHKAASAALWTVKDVPNKGSSTKTHKLAAAASGVAGGMFGALGLTLELPVTTVIMMRSVADIARSEGFSVSEPWVQAACVEVFAFGGNSKDDDASESGYYASRGVLSELTKNATRELVHLAGHRGAEQVTHAYAKKQGAAWMAKLIDAVATRFGVIITEKTAAQLVPVIGAATAATMNVLFTNHYQDMARGHFIVKRLERKYGAQAVERAYRQVKAGEGALPALQHGGE</sequence>
<dbReference type="PANTHER" id="PTHR41260">
    <property type="entry name" value="PROTEIN ECSC"/>
    <property type="match status" value="1"/>
</dbReference>
<gene>
    <name evidence="1" type="ORF">AZ78_3537</name>
</gene>
<keyword evidence="1" id="KW-0378">Hydrolase</keyword>
<keyword evidence="2" id="KW-1185">Reference proteome</keyword>
<dbReference type="EMBL" id="JAJA02000001">
    <property type="protein sequence ID" value="KWS05983.1"/>
    <property type="molecule type" value="Genomic_DNA"/>
</dbReference>
<dbReference type="InterPro" id="IPR024787">
    <property type="entry name" value="EcsC"/>
</dbReference>
<dbReference type="AlphaFoldDB" id="A0A108UBB3"/>
<protein>
    <submittedName>
        <fullName evidence="1">Protease</fullName>
    </submittedName>
</protein>
<evidence type="ECO:0000313" key="1">
    <source>
        <dbReference type="EMBL" id="KWS05983.1"/>
    </source>
</evidence>